<name>A0A3M2LN88_9ACTN</name>
<dbReference type="AlphaFoldDB" id="A0A3M2LN88"/>
<dbReference type="Gene3D" id="1.10.630.10">
    <property type="entry name" value="Cytochrome P450"/>
    <property type="match status" value="1"/>
</dbReference>
<sequence length="420" mass="45725">MRLDDEGTTLARCPVTALADPLTYLDTPLHGVWARLREEEGPVSWTPAEAGHPGYWSVTGRREVREVLRDHETFSSEHGTILDSVATGGDPAGGLTITLMDPPRHTAVRAPVGRLLSAPAARAAEPAIRARVRRLVEPWLAGGVHEVTGDLRRLSAVAFGEVIGILPEHWDELARWTTASVAPRDPSIAQGDPPEIVLRDAHHHLFAAFRASVAARRDDPRADIVTALGRLEVDGRRLSEREQLLNIYSIVLGAGVTTPQVAAHLLLLCARRPELWDAVRAGRAAPGPLVDEAVRWVTPTNHVVRRVTRDTEVAGHRMRADEWVCLWAAAANRDRAHLPDGDAFLPGRTGGHLGYGAGRHICVGMHFARVALRVLVEELAGRVRRFDRLGPVDHLASTFINGITRLTLAMEVDSDGPAGD</sequence>
<organism evidence="2 3">
    <name type="scientific">Streptomyces triticirhizae</name>
    <dbReference type="NCBI Taxonomy" id="2483353"/>
    <lineage>
        <taxon>Bacteria</taxon>
        <taxon>Bacillati</taxon>
        <taxon>Actinomycetota</taxon>
        <taxon>Actinomycetes</taxon>
        <taxon>Kitasatosporales</taxon>
        <taxon>Streptomycetaceae</taxon>
        <taxon>Streptomyces</taxon>
    </lineage>
</organism>
<dbReference type="EMBL" id="RFFJ01000150">
    <property type="protein sequence ID" value="RMI36248.1"/>
    <property type="molecule type" value="Genomic_DNA"/>
</dbReference>
<dbReference type="Pfam" id="PF00067">
    <property type="entry name" value="p450"/>
    <property type="match status" value="1"/>
</dbReference>
<evidence type="ECO:0000256" key="1">
    <source>
        <dbReference type="ARBA" id="ARBA00010617"/>
    </source>
</evidence>
<dbReference type="InterPro" id="IPR036396">
    <property type="entry name" value="Cyt_P450_sf"/>
</dbReference>
<reference evidence="2 3" key="1">
    <citation type="submission" date="2018-10" db="EMBL/GenBank/DDBJ databases">
        <title>Isolation, diversity and antifungal activity of actinobacteria from wheat.</title>
        <authorList>
            <person name="Han C."/>
        </authorList>
    </citation>
    <scope>NUCLEOTIDE SEQUENCE [LARGE SCALE GENOMIC DNA]</scope>
    <source>
        <strain evidence="2 3">NEAU-YY642</strain>
    </source>
</reference>
<accession>A0A3M2LN88</accession>
<dbReference type="PRINTS" id="PR00359">
    <property type="entry name" value="BP450"/>
</dbReference>
<proteinExistence type="inferred from homology"/>
<evidence type="ECO:0000313" key="3">
    <source>
        <dbReference type="Proteomes" id="UP000278673"/>
    </source>
</evidence>
<dbReference type="PANTHER" id="PTHR46696">
    <property type="entry name" value="P450, PUTATIVE (EUROFUNG)-RELATED"/>
    <property type="match status" value="1"/>
</dbReference>
<dbReference type="RefSeq" id="WP_122185652.1">
    <property type="nucleotide sequence ID" value="NZ_RFFJ01000150.1"/>
</dbReference>
<protein>
    <submittedName>
        <fullName evidence="2">Cytochrome P450</fullName>
    </submittedName>
</protein>
<gene>
    <name evidence="2" type="ORF">EBN88_22065</name>
</gene>
<dbReference type="Proteomes" id="UP000278673">
    <property type="component" value="Unassembled WGS sequence"/>
</dbReference>
<dbReference type="SUPFAM" id="SSF48264">
    <property type="entry name" value="Cytochrome P450"/>
    <property type="match status" value="1"/>
</dbReference>
<dbReference type="GO" id="GO:0005506">
    <property type="term" value="F:iron ion binding"/>
    <property type="evidence" value="ECO:0007669"/>
    <property type="project" value="InterPro"/>
</dbReference>
<dbReference type="GO" id="GO:0008395">
    <property type="term" value="F:steroid hydroxylase activity"/>
    <property type="evidence" value="ECO:0007669"/>
    <property type="project" value="TreeGrafter"/>
</dbReference>
<dbReference type="PANTHER" id="PTHR46696:SF4">
    <property type="entry name" value="BIOTIN BIOSYNTHESIS CYTOCHROME P450"/>
    <property type="match status" value="1"/>
</dbReference>
<dbReference type="GO" id="GO:0020037">
    <property type="term" value="F:heme binding"/>
    <property type="evidence" value="ECO:0007669"/>
    <property type="project" value="InterPro"/>
</dbReference>
<dbReference type="InterPro" id="IPR002397">
    <property type="entry name" value="Cyt_P450_B"/>
</dbReference>
<comment type="caution">
    <text evidence="2">The sequence shown here is derived from an EMBL/GenBank/DDBJ whole genome shotgun (WGS) entry which is preliminary data.</text>
</comment>
<dbReference type="InterPro" id="IPR001128">
    <property type="entry name" value="Cyt_P450"/>
</dbReference>
<evidence type="ECO:0000313" key="2">
    <source>
        <dbReference type="EMBL" id="RMI36248.1"/>
    </source>
</evidence>
<keyword evidence="3" id="KW-1185">Reference proteome</keyword>
<dbReference type="GO" id="GO:0036199">
    <property type="term" value="F:cholest-4-en-3-one 26-monooxygenase activity"/>
    <property type="evidence" value="ECO:0007669"/>
    <property type="project" value="TreeGrafter"/>
</dbReference>
<dbReference type="GO" id="GO:0006707">
    <property type="term" value="P:cholesterol catabolic process"/>
    <property type="evidence" value="ECO:0007669"/>
    <property type="project" value="TreeGrafter"/>
</dbReference>
<comment type="similarity">
    <text evidence="1">Belongs to the cytochrome P450 family.</text>
</comment>